<geneLocation type="mitochondrion" evidence="3"/>
<sequence length="148" mass="16752">MRAAMEARLAATWLLVAWGTGLAWPANKEIRGLANGFIKANRDLEVDPGTAPPPSGFHMPSQSEILLTIFMVGALIFAVLYAIYLLRDVLRPCIEFLEKSMELIVKVLVWPVNKVLGCVKDTIYPVKQCIYLSFEHMDYTMHPWKRTT</sequence>
<dbReference type="AlphaFoldDB" id="A0A3P3YLW8"/>
<protein>
    <submittedName>
        <fullName evidence="3">Uncharacterized protein</fullName>
    </submittedName>
</protein>
<feature type="chain" id="PRO_5017928076" evidence="2">
    <location>
        <begin position="24"/>
        <end position="148"/>
    </location>
</feature>
<name>A0A3P3YLW8_PLABS</name>
<evidence type="ECO:0000313" key="4">
    <source>
        <dbReference type="Proteomes" id="UP000290189"/>
    </source>
</evidence>
<accession>A0A3P3YLW8</accession>
<organism evidence="3 4">
    <name type="scientific">Plasmodiophora brassicae</name>
    <name type="common">Clubroot disease agent</name>
    <dbReference type="NCBI Taxonomy" id="37360"/>
    <lineage>
        <taxon>Eukaryota</taxon>
        <taxon>Sar</taxon>
        <taxon>Rhizaria</taxon>
        <taxon>Endomyxa</taxon>
        <taxon>Phytomyxea</taxon>
        <taxon>Plasmodiophorida</taxon>
        <taxon>Plasmodiophoridae</taxon>
        <taxon>Plasmodiophora</taxon>
    </lineage>
</organism>
<reference evidence="3 4" key="1">
    <citation type="submission" date="2018-03" db="EMBL/GenBank/DDBJ databases">
        <authorList>
            <person name="Fogelqvist J."/>
        </authorList>
    </citation>
    <scope>NUCLEOTIDE SEQUENCE [LARGE SCALE GENOMIC DNA]</scope>
</reference>
<evidence type="ECO:0000256" key="1">
    <source>
        <dbReference type="SAM" id="Phobius"/>
    </source>
</evidence>
<feature type="transmembrane region" description="Helical" evidence="1">
    <location>
        <begin position="65"/>
        <end position="86"/>
    </location>
</feature>
<gene>
    <name evidence="3" type="ORF">PLBR_LOCUS8408</name>
</gene>
<evidence type="ECO:0000256" key="2">
    <source>
        <dbReference type="SAM" id="SignalP"/>
    </source>
</evidence>
<keyword evidence="1" id="KW-1133">Transmembrane helix</keyword>
<keyword evidence="3" id="KW-0496">Mitochondrion</keyword>
<keyword evidence="1" id="KW-0812">Transmembrane</keyword>
<dbReference type="EMBL" id="OVEO01000016">
    <property type="protein sequence ID" value="SPR01193.1"/>
    <property type="molecule type" value="Genomic_DNA"/>
</dbReference>
<evidence type="ECO:0000313" key="3">
    <source>
        <dbReference type="EMBL" id="SPR01193.1"/>
    </source>
</evidence>
<proteinExistence type="predicted"/>
<keyword evidence="1" id="KW-0472">Membrane</keyword>
<feature type="signal peptide" evidence="2">
    <location>
        <begin position="1"/>
        <end position="23"/>
    </location>
</feature>
<dbReference type="Proteomes" id="UP000290189">
    <property type="component" value="Unassembled WGS sequence"/>
</dbReference>
<keyword evidence="2" id="KW-0732">Signal</keyword>